<comment type="caution">
    <text evidence="9">The sequence shown here is derived from an EMBL/GenBank/DDBJ whole genome shotgun (WGS) entry which is preliminary data.</text>
</comment>
<evidence type="ECO:0000256" key="4">
    <source>
        <dbReference type="ARBA" id="ARBA00022692"/>
    </source>
</evidence>
<dbReference type="PANTHER" id="PTHR23513:SF18">
    <property type="entry name" value="INTEGRAL MEMBRANE PROTEIN"/>
    <property type="match status" value="1"/>
</dbReference>
<evidence type="ECO:0000256" key="1">
    <source>
        <dbReference type="ARBA" id="ARBA00004651"/>
    </source>
</evidence>
<organism evidence="9 10">
    <name type="scientific">Amycolatopsis suaedae</name>
    <dbReference type="NCBI Taxonomy" id="2510978"/>
    <lineage>
        <taxon>Bacteria</taxon>
        <taxon>Bacillati</taxon>
        <taxon>Actinomycetota</taxon>
        <taxon>Actinomycetes</taxon>
        <taxon>Pseudonocardiales</taxon>
        <taxon>Pseudonocardiaceae</taxon>
        <taxon>Amycolatopsis</taxon>
    </lineage>
</organism>
<dbReference type="Pfam" id="PF05977">
    <property type="entry name" value="MFS_3"/>
    <property type="match status" value="1"/>
</dbReference>
<keyword evidence="3" id="KW-1003">Cell membrane</keyword>
<reference evidence="9 10" key="1">
    <citation type="submission" date="2019-02" db="EMBL/GenBank/DDBJ databases">
        <title>Draft genome sequence of Amycolatopsis sp. 8-3EHSu isolated from roots of Suaeda maritima.</title>
        <authorList>
            <person name="Duangmal K."/>
            <person name="Chantavorakit T."/>
        </authorList>
    </citation>
    <scope>NUCLEOTIDE SEQUENCE [LARGE SCALE GENOMIC DNA]</scope>
    <source>
        <strain evidence="9 10">8-3EHSu</strain>
    </source>
</reference>
<feature type="transmembrane region" description="Helical" evidence="8">
    <location>
        <begin position="75"/>
        <end position="93"/>
    </location>
</feature>
<feature type="compositionally biased region" description="Basic and acidic residues" evidence="7">
    <location>
        <begin position="399"/>
        <end position="408"/>
    </location>
</feature>
<feature type="transmembrane region" description="Helical" evidence="8">
    <location>
        <begin position="305"/>
        <end position="331"/>
    </location>
</feature>
<evidence type="ECO:0000313" key="9">
    <source>
        <dbReference type="EMBL" id="RZQ63694.1"/>
    </source>
</evidence>
<evidence type="ECO:0000256" key="6">
    <source>
        <dbReference type="ARBA" id="ARBA00023136"/>
    </source>
</evidence>
<feature type="region of interest" description="Disordered" evidence="7">
    <location>
        <begin position="399"/>
        <end position="431"/>
    </location>
</feature>
<feature type="compositionally biased region" description="Low complexity" evidence="7">
    <location>
        <begin position="421"/>
        <end position="431"/>
    </location>
</feature>
<dbReference type="InterPro" id="IPR010290">
    <property type="entry name" value="TM_effector"/>
</dbReference>
<protein>
    <submittedName>
        <fullName evidence="9">MFS transporter</fullName>
    </submittedName>
</protein>
<dbReference type="Gene3D" id="1.20.1250.20">
    <property type="entry name" value="MFS general substrate transporter like domains"/>
    <property type="match status" value="1"/>
</dbReference>
<sequence length="431" mass="42887">MSTPLRRPAFVRLWLASLFSETAEWILQVSLPLLVYRLTGSASSTALSMALGLLPVVALSPVAGVLADRLDRRRVLCWVVAAQAVAAVPLLLVRDAGQTGVVLAVVAAQAAAAAVFEPARNALVPTVAGAGNEVAANGLMSVTANLARLAGAGLGGVLLGSGGPAAVLSGYLIALAAAFGLLLGRFGTPVPGARGGSVVRDWAGGLAEIGGNARLRLVGAAVAVMSVAQGMFVVLFVLFVTGVLAGGDGEVGLLRGVQAVGGLAAGAALAAWGRRVAPAKVLGWGGVAMGVVSAVLWNSSHLTTALAVFAGLFAVAGGPAVVVGAGQLATVQAATPSELAGRVLSTVFAGGALCQVAGMQLAAVLAGPLGVVGALDVQAGLFVVAGVVVLYGGRRAEPLRDQRPARDPRRQRRDRRHDPARVAAGLAAGGR</sequence>
<dbReference type="OrthoDB" id="3810421at2"/>
<dbReference type="SUPFAM" id="SSF103473">
    <property type="entry name" value="MFS general substrate transporter"/>
    <property type="match status" value="1"/>
</dbReference>
<feature type="transmembrane region" description="Helical" evidence="8">
    <location>
        <begin position="252"/>
        <end position="272"/>
    </location>
</feature>
<feature type="transmembrane region" description="Helical" evidence="8">
    <location>
        <begin position="47"/>
        <end position="68"/>
    </location>
</feature>
<feature type="transmembrane region" description="Helical" evidence="8">
    <location>
        <begin position="281"/>
        <end position="299"/>
    </location>
</feature>
<evidence type="ECO:0000256" key="7">
    <source>
        <dbReference type="SAM" id="MobiDB-lite"/>
    </source>
</evidence>
<keyword evidence="2" id="KW-0813">Transport</keyword>
<feature type="transmembrane region" description="Helical" evidence="8">
    <location>
        <begin position="217"/>
        <end position="240"/>
    </location>
</feature>
<dbReference type="EMBL" id="SFCC01000005">
    <property type="protein sequence ID" value="RZQ63694.1"/>
    <property type="molecule type" value="Genomic_DNA"/>
</dbReference>
<dbReference type="InterPro" id="IPR036259">
    <property type="entry name" value="MFS_trans_sf"/>
</dbReference>
<feature type="transmembrane region" description="Helical" evidence="8">
    <location>
        <begin position="165"/>
        <end position="184"/>
    </location>
</feature>
<dbReference type="PANTHER" id="PTHR23513">
    <property type="entry name" value="INTEGRAL MEMBRANE EFFLUX PROTEIN-RELATED"/>
    <property type="match status" value="1"/>
</dbReference>
<gene>
    <name evidence="9" type="ORF">EWH70_10975</name>
</gene>
<keyword evidence="4 8" id="KW-0812">Transmembrane</keyword>
<proteinExistence type="predicted"/>
<evidence type="ECO:0000256" key="2">
    <source>
        <dbReference type="ARBA" id="ARBA00022448"/>
    </source>
</evidence>
<keyword evidence="10" id="KW-1185">Reference proteome</keyword>
<evidence type="ECO:0000313" key="10">
    <source>
        <dbReference type="Proteomes" id="UP000292003"/>
    </source>
</evidence>
<dbReference type="CDD" id="cd06173">
    <property type="entry name" value="MFS_MefA_like"/>
    <property type="match status" value="1"/>
</dbReference>
<dbReference type="Proteomes" id="UP000292003">
    <property type="component" value="Unassembled WGS sequence"/>
</dbReference>
<name>A0A4Q7JBP7_9PSEU</name>
<feature type="transmembrane region" description="Helical" evidence="8">
    <location>
        <begin position="371"/>
        <end position="393"/>
    </location>
</feature>
<evidence type="ECO:0000256" key="8">
    <source>
        <dbReference type="SAM" id="Phobius"/>
    </source>
</evidence>
<comment type="subcellular location">
    <subcellularLocation>
        <location evidence="1">Cell membrane</location>
        <topology evidence="1">Multi-pass membrane protein</topology>
    </subcellularLocation>
</comment>
<dbReference type="GO" id="GO:0005886">
    <property type="term" value="C:plasma membrane"/>
    <property type="evidence" value="ECO:0007669"/>
    <property type="project" value="UniProtKB-SubCell"/>
</dbReference>
<evidence type="ECO:0000256" key="5">
    <source>
        <dbReference type="ARBA" id="ARBA00022989"/>
    </source>
</evidence>
<keyword evidence="5 8" id="KW-1133">Transmembrane helix</keyword>
<accession>A0A4Q7JBP7</accession>
<feature type="transmembrane region" description="Helical" evidence="8">
    <location>
        <begin position="343"/>
        <end position="365"/>
    </location>
</feature>
<evidence type="ECO:0000256" key="3">
    <source>
        <dbReference type="ARBA" id="ARBA00022475"/>
    </source>
</evidence>
<dbReference type="RefSeq" id="WP_130475220.1">
    <property type="nucleotide sequence ID" value="NZ_SFCC01000005.1"/>
</dbReference>
<dbReference type="AlphaFoldDB" id="A0A4Q7JBP7"/>
<keyword evidence="6 8" id="KW-0472">Membrane</keyword>